<dbReference type="OrthoDB" id="8454826at2"/>
<dbReference type="PROSITE" id="PS51257">
    <property type="entry name" value="PROKAR_LIPOPROTEIN"/>
    <property type="match status" value="1"/>
</dbReference>
<evidence type="ECO:0000259" key="3">
    <source>
        <dbReference type="SMART" id="SM00062"/>
    </source>
</evidence>
<dbReference type="EMBL" id="CP002299">
    <property type="protein sequence ID" value="ADP81095.1"/>
    <property type="molecule type" value="Genomic_DNA"/>
</dbReference>
<keyword evidence="1 2" id="KW-0732">Signal</keyword>
<dbReference type="HOGENOM" id="CLU_019602_18_3_11"/>
<dbReference type="AlphaFoldDB" id="E3JBS5"/>
<reference evidence="4 5" key="1">
    <citation type="submission" date="2010-10" db="EMBL/GenBank/DDBJ databases">
        <title>Complete sequence of Frankia sp. EuI1c.</title>
        <authorList>
            <consortium name="US DOE Joint Genome Institute"/>
            <person name="Lucas S."/>
            <person name="Copeland A."/>
            <person name="Lapidus A."/>
            <person name="Cheng J.-F."/>
            <person name="Bruce D."/>
            <person name="Goodwin L."/>
            <person name="Pitluck S."/>
            <person name="Chertkov O."/>
            <person name="Detter J.C."/>
            <person name="Han C."/>
            <person name="Tapia R."/>
            <person name="Land M."/>
            <person name="Hauser L."/>
            <person name="Jeffries C."/>
            <person name="Kyrpides N."/>
            <person name="Ivanova N."/>
            <person name="Mikhailova N."/>
            <person name="Beauchemin N."/>
            <person name="Sen A."/>
            <person name="Sur S.A."/>
            <person name="Gtari M."/>
            <person name="Wall L."/>
            <person name="Tisa L."/>
            <person name="Woyke T."/>
        </authorList>
    </citation>
    <scope>NUCLEOTIDE SEQUENCE [LARGE SCALE GENOMIC DNA]</scope>
    <source>
        <strain evidence="5">DSM 45817 / CECT 9037 / EuI1c</strain>
    </source>
</reference>
<feature type="chain" id="PRO_5003171783" evidence="2">
    <location>
        <begin position="29"/>
        <end position="292"/>
    </location>
</feature>
<feature type="signal peptide" evidence="2">
    <location>
        <begin position="1"/>
        <end position="28"/>
    </location>
</feature>
<evidence type="ECO:0000256" key="1">
    <source>
        <dbReference type="ARBA" id="ARBA00022729"/>
    </source>
</evidence>
<dbReference type="PANTHER" id="PTHR35936:SF17">
    <property type="entry name" value="ARGININE-BINDING EXTRACELLULAR PROTEIN ARTP"/>
    <property type="match status" value="1"/>
</dbReference>
<name>E3JBS5_PSEI1</name>
<proteinExistence type="predicted"/>
<evidence type="ECO:0000313" key="5">
    <source>
        <dbReference type="Proteomes" id="UP000002484"/>
    </source>
</evidence>
<dbReference type="RefSeq" id="WP_013424213.1">
    <property type="nucleotide sequence ID" value="NC_014666.1"/>
</dbReference>
<dbReference type="SUPFAM" id="SSF53850">
    <property type="entry name" value="Periplasmic binding protein-like II"/>
    <property type="match status" value="1"/>
</dbReference>
<dbReference type="InterPro" id="IPR001638">
    <property type="entry name" value="Solute-binding_3/MltF_N"/>
</dbReference>
<evidence type="ECO:0000313" key="4">
    <source>
        <dbReference type="EMBL" id="ADP81095.1"/>
    </source>
</evidence>
<dbReference type="CDD" id="cd13530">
    <property type="entry name" value="PBP2_peptides_like"/>
    <property type="match status" value="1"/>
</dbReference>
<dbReference type="KEGG" id="fri:FraEuI1c_3072"/>
<sequence precursor="true">MLRPRPRRSRSFAVVVAATTAVAVLALAACASDDSPTAAAPSPGATGIAALHLVHPGQLTVATDSPAYDPWFSNNDPTNGLGYESAVAYAVAGQLGFTKDQVKWVSEPFDKSFAPGAKNFDFDVNQISITADRKQAVDFSTGYYDVAQAIVALKSSKIAGAKSLADLKDAKLGAPVGTTSLDAITEKVRPTTPAAVFNDVNDAKSALENGQIDGIVVDLPTGFYLTAAEIDNSVIVGQFPSTGTPEQFGLLFEKGNPLVKNVDTALAKLTASGDLGTLQNRYLASAGAPVLQ</sequence>
<keyword evidence="5" id="KW-1185">Reference proteome</keyword>
<evidence type="ECO:0000256" key="2">
    <source>
        <dbReference type="SAM" id="SignalP"/>
    </source>
</evidence>
<accession>E3JBS5</accession>
<organism evidence="4 5">
    <name type="scientific">Pseudofrankia inefficax (strain DSM 45817 / CECT 9037 / DDB 130130 / EuI1c)</name>
    <name type="common">Frankia inefficax</name>
    <dbReference type="NCBI Taxonomy" id="298654"/>
    <lineage>
        <taxon>Bacteria</taxon>
        <taxon>Bacillati</taxon>
        <taxon>Actinomycetota</taxon>
        <taxon>Actinomycetes</taxon>
        <taxon>Frankiales</taxon>
        <taxon>Frankiaceae</taxon>
        <taxon>Pseudofrankia</taxon>
    </lineage>
</organism>
<gene>
    <name evidence="4" type="ordered locus">FraEuI1c_3072</name>
</gene>
<dbReference type="Pfam" id="PF00497">
    <property type="entry name" value="SBP_bac_3"/>
    <property type="match status" value="1"/>
</dbReference>
<dbReference type="eggNOG" id="COG0834">
    <property type="taxonomic scope" value="Bacteria"/>
</dbReference>
<dbReference type="Proteomes" id="UP000002484">
    <property type="component" value="Chromosome"/>
</dbReference>
<dbReference type="InParanoid" id="E3JBS5"/>
<feature type="domain" description="Solute-binding protein family 3/N-terminal" evidence="3">
    <location>
        <begin position="58"/>
        <end position="286"/>
    </location>
</feature>
<dbReference type="STRING" id="298654.FraEuI1c_3072"/>
<dbReference type="PANTHER" id="PTHR35936">
    <property type="entry name" value="MEMBRANE-BOUND LYTIC MUREIN TRANSGLYCOSYLASE F"/>
    <property type="match status" value="1"/>
</dbReference>
<protein>
    <submittedName>
        <fullName evidence="4">Extracellular solute-binding protein family 3</fullName>
    </submittedName>
</protein>
<dbReference type="SMART" id="SM00062">
    <property type="entry name" value="PBPb"/>
    <property type="match status" value="1"/>
</dbReference>
<dbReference type="Gene3D" id="3.40.190.10">
    <property type="entry name" value="Periplasmic binding protein-like II"/>
    <property type="match status" value="2"/>
</dbReference>